<keyword evidence="3" id="KW-1185">Reference proteome</keyword>
<reference evidence="3" key="2">
    <citation type="submission" date="2010-01" db="EMBL/GenBank/DDBJ databases">
        <title>The complete genome of Conexibacter woesei DSM 14684.</title>
        <authorList>
            <consortium name="US DOE Joint Genome Institute (JGI-PGF)"/>
            <person name="Lucas S."/>
            <person name="Copeland A."/>
            <person name="Lapidus A."/>
            <person name="Glavina del Rio T."/>
            <person name="Dalin E."/>
            <person name="Tice H."/>
            <person name="Bruce D."/>
            <person name="Goodwin L."/>
            <person name="Pitluck S."/>
            <person name="Kyrpides N."/>
            <person name="Mavromatis K."/>
            <person name="Ivanova N."/>
            <person name="Mikhailova N."/>
            <person name="Chertkov O."/>
            <person name="Brettin T."/>
            <person name="Detter J.C."/>
            <person name="Han C."/>
            <person name="Larimer F."/>
            <person name="Land M."/>
            <person name="Hauser L."/>
            <person name="Markowitz V."/>
            <person name="Cheng J.-F."/>
            <person name="Hugenholtz P."/>
            <person name="Woyke T."/>
            <person name="Wu D."/>
            <person name="Pukall R."/>
            <person name="Steenblock K."/>
            <person name="Schneider S."/>
            <person name="Klenk H.-P."/>
            <person name="Eisen J.A."/>
        </authorList>
    </citation>
    <scope>NUCLEOTIDE SEQUENCE [LARGE SCALE GENOMIC DNA]</scope>
    <source>
        <strain evidence="3">DSM 14684 / CIP 108061 / JCM 11494 / NBRC 100937 / ID131577</strain>
    </source>
</reference>
<dbReference type="Proteomes" id="UP000008229">
    <property type="component" value="Chromosome"/>
</dbReference>
<dbReference type="EMBL" id="CP001854">
    <property type="protein sequence ID" value="ADB50157.1"/>
    <property type="molecule type" value="Genomic_DNA"/>
</dbReference>
<reference evidence="2 3" key="1">
    <citation type="journal article" date="2010" name="Stand. Genomic Sci.">
        <title>Complete genome sequence of Conexibacter woesei type strain (ID131577).</title>
        <authorList>
            <person name="Pukall R."/>
            <person name="Lapidus A."/>
            <person name="Glavina Del Rio T."/>
            <person name="Copeland A."/>
            <person name="Tice H."/>
            <person name="Cheng J.-F."/>
            <person name="Lucas S."/>
            <person name="Chen F."/>
            <person name="Nolan M."/>
            <person name="Bruce D."/>
            <person name="Goodwin L."/>
            <person name="Pitluck S."/>
            <person name="Mavromatis K."/>
            <person name="Ivanova N."/>
            <person name="Ovchinnikova G."/>
            <person name="Pati A."/>
            <person name="Chen A."/>
            <person name="Palaniappan K."/>
            <person name="Land M."/>
            <person name="Hauser L."/>
            <person name="Chang Y.-J."/>
            <person name="Jeffries C.D."/>
            <person name="Chain P."/>
            <person name="Meincke L."/>
            <person name="Sims D."/>
            <person name="Brettin T."/>
            <person name="Detter J.C."/>
            <person name="Rohde M."/>
            <person name="Goeker M."/>
            <person name="Bristow J."/>
            <person name="Eisen J.A."/>
            <person name="Markowitz V."/>
            <person name="Kyrpides N.C."/>
            <person name="Klenk H.-P."/>
            <person name="Hugenholtz P."/>
        </authorList>
    </citation>
    <scope>NUCLEOTIDE SEQUENCE [LARGE SCALE GENOMIC DNA]</scope>
    <source>
        <strain evidence="3">DSM 14684 / CIP 108061 / JCM 11494 / NBRC 100937 / ID131577</strain>
    </source>
</reference>
<dbReference type="STRING" id="469383.Cwoe_1730"/>
<feature type="chain" id="PRO_5003043922" description="DUF4430 domain-containing protein" evidence="1">
    <location>
        <begin position="35"/>
        <end position="272"/>
    </location>
</feature>
<sequence length="272" mass="29536" precursor="true">MQVKEMFGRRARRAALPLAAVVAACAALPAGASATDYVRVRVEGQTSTLRAETRVAIGTGSGYANQYGTSTQLPIRCRDNTAAEALEQATRGSWDRRTFIETIERETHRFAPGSWGIFINRNYADWGICDLRLRDGDSLVFQATTYDPNPNYRPYSPILQWTGANPTVVSIGTSFSLTLTRWDVPNTPDTPDPAYPPGTHWLTPASTSSAASGYTVTDGTYRQTTNGSGVATFTISTPGTYTFKGSIPGSSTNWSRSLPWTVCVEDPNDPTC</sequence>
<gene>
    <name evidence="2" type="ordered locus">Cwoe_1730</name>
</gene>
<proteinExistence type="predicted"/>
<name>D3F181_CONWI</name>
<evidence type="ECO:0008006" key="4">
    <source>
        <dbReference type="Google" id="ProtNLM"/>
    </source>
</evidence>
<dbReference type="HOGENOM" id="CLU_1022009_0_0_11"/>
<keyword evidence="1" id="KW-0732">Signal</keyword>
<dbReference type="PROSITE" id="PS51257">
    <property type="entry name" value="PROKAR_LIPOPROTEIN"/>
    <property type="match status" value="1"/>
</dbReference>
<organism evidence="2 3">
    <name type="scientific">Conexibacter woesei (strain DSM 14684 / CCUG 47730 / CIP 108061 / JCM 11494 / NBRC 100937 / ID131577)</name>
    <dbReference type="NCBI Taxonomy" id="469383"/>
    <lineage>
        <taxon>Bacteria</taxon>
        <taxon>Bacillati</taxon>
        <taxon>Actinomycetota</taxon>
        <taxon>Thermoleophilia</taxon>
        <taxon>Solirubrobacterales</taxon>
        <taxon>Conexibacteraceae</taxon>
        <taxon>Conexibacter</taxon>
    </lineage>
</organism>
<dbReference type="KEGG" id="cwo:Cwoe_1730"/>
<dbReference type="AlphaFoldDB" id="D3F181"/>
<evidence type="ECO:0000313" key="3">
    <source>
        <dbReference type="Proteomes" id="UP000008229"/>
    </source>
</evidence>
<evidence type="ECO:0000256" key="1">
    <source>
        <dbReference type="SAM" id="SignalP"/>
    </source>
</evidence>
<accession>D3F181</accession>
<protein>
    <recommendedName>
        <fullName evidence="4">DUF4430 domain-containing protein</fullName>
    </recommendedName>
</protein>
<dbReference type="RefSeq" id="WP_012933208.1">
    <property type="nucleotide sequence ID" value="NC_013739.1"/>
</dbReference>
<feature type="signal peptide" evidence="1">
    <location>
        <begin position="1"/>
        <end position="34"/>
    </location>
</feature>
<evidence type="ECO:0000313" key="2">
    <source>
        <dbReference type="EMBL" id="ADB50157.1"/>
    </source>
</evidence>
<dbReference type="OrthoDB" id="5242559at2"/>